<evidence type="ECO:0000313" key="4">
    <source>
        <dbReference type="Proteomes" id="UP000015101"/>
    </source>
</evidence>
<dbReference type="RefSeq" id="XP_009010410.1">
    <property type="nucleotide sequence ID" value="XM_009012162.1"/>
</dbReference>
<accession>T1G0L8</accession>
<dbReference type="InterPro" id="IPR036457">
    <property type="entry name" value="PPM-type-like_dom_sf"/>
</dbReference>
<dbReference type="Gene3D" id="3.60.40.10">
    <property type="entry name" value="PPM-type phosphatase domain"/>
    <property type="match status" value="1"/>
</dbReference>
<dbReference type="SUPFAM" id="SSF81606">
    <property type="entry name" value="PP2C-like"/>
    <property type="match status" value="1"/>
</dbReference>
<dbReference type="PROSITE" id="PS51746">
    <property type="entry name" value="PPM_2"/>
    <property type="match status" value="1"/>
</dbReference>
<evidence type="ECO:0000313" key="2">
    <source>
        <dbReference type="EMBL" id="ESO11922.1"/>
    </source>
</evidence>
<dbReference type="FunFam" id="3.60.40.10:FF:000060">
    <property type="entry name" value="Protein phosphatase 2c"/>
    <property type="match status" value="1"/>
</dbReference>
<dbReference type="GeneID" id="20214616"/>
<keyword evidence="4" id="KW-1185">Reference proteome</keyword>
<reference evidence="3" key="3">
    <citation type="submission" date="2015-06" db="UniProtKB">
        <authorList>
            <consortium name="EnsemblMetazoa"/>
        </authorList>
    </citation>
    <scope>IDENTIFICATION</scope>
</reference>
<dbReference type="OMA" id="RVAWERP"/>
<proteinExistence type="predicted"/>
<gene>
    <name evidence="3" type="primary">20214616</name>
    <name evidence="2" type="ORF">HELRODRAFT_71441</name>
</gene>
<dbReference type="OrthoDB" id="10025511at2759"/>
<dbReference type="CTD" id="20214616"/>
<dbReference type="GO" id="GO:1902531">
    <property type="term" value="P:regulation of intracellular signal transduction"/>
    <property type="evidence" value="ECO:0000318"/>
    <property type="project" value="GO_Central"/>
</dbReference>
<reference evidence="2 4" key="2">
    <citation type="journal article" date="2013" name="Nature">
        <title>Insights into bilaterian evolution from three spiralian genomes.</title>
        <authorList>
            <person name="Simakov O."/>
            <person name="Marletaz F."/>
            <person name="Cho S.J."/>
            <person name="Edsinger-Gonzales E."/>
            <person name="Havlak P."/>
            <person name="Hellsten U."/>
            <person name="Kuo D.H."/>
            <person name="Larsson T."/>
            <person name="Lv J."/>
            <person name="Arendt D."/>
            <person name="Savage R."/>
            <person name="Osoegawa K."/>
            <person name="de Jong P."/>
            <person name="Grimwood J."/>
            <person name="Chapman J.A."/>
            <person name="Shapiro H."/>
            <person name="Aerts A."/>
            <person name="Otillar R.P."/>
            <person name="Terry A.Y."/>
            <person name="Boore J.L."/>
            <person name="Grigoriev I.V."/>
            <person name="Lindberg D.R."/>
            <person name="Seaver E.C."/>
            <person name="Weisblat D.A."/>
            <person name="Putnam N.H."/>
            <person name="Rokhsar D.S."/>
        </authorList>
    </citation>
    <scope>NUCLEOTIDE SEQUENCE</scope>
</reference>
<dbReference type="PANTHER" id="PTHR47992">
    <property type="entry name" value="PROTEIN PHOSPHATASE"/>
    <property type="match status" value="1"/>
</dbReference>
<dbReference type="EnsemblMetazoa" id="HelroT71441">
    <property type="protein sequence ID" value="HelroP71441"/>
    <property type="gene ID" value="HelroG71441"/>
</dbReference>
<evidence type="ECO:0000313" key="3">
    <source>
        <dbReference type="EnsemblMetazoa" id="HelroP71441"/>
    </source>
</evidence>
<organism evidence="3 4">
    <name type="scientific">Helobdella robusta</name>
    <name type="common">Californian leech</name>
    <dbReference type="NCBI Taxonomy" id="6412"/>
    <lineage>
        <taxon>Eukaryota</taxon>
        <taxon>Metazoa</taxon>
        <taxon>Spiralia</taxon>
        <taxon>Lophotrochozoa</taxon>
        <taxon>Annelida</taxon>
        <taxon>Clitellata</taxon>
        <taxon>Hirudinea</taxon>
        <taxon>Rhynchobdellida</taxon>
        <taxon>Glossiphoniidae</taxon>
        <taxon>Helobdella</taxon>
    </lineage>
</organism>
<dbReference type="SMART" id="SM00332">
    <property type="entry name" value="PP2Cc"/>
    <property type="match status" value="1"/>
</dbReference>
<dbReference type="eggNOG" id="KOG0698">
    <property type="taxonomic scope" value="Eukaryota"/>
</dbReference>
<dbReference type="GO" id="GO:0004722">
    <property type="term" value="F:protein serine/threonine phosphatase activity"/>
    <property type="evidence" value="ECO:0000318"/>
    <property type="project" value="GO_Central"/>
</dbReference>
<dbReference type="EMBL" id="KB095812">
    <property type="protein sequence ID" value="ESO11922.1"/>
    <property type="molecule type" value="Genomic_DNA"/>
</dbReference>
<sequence length="323" mass="36094">MNLTLNVYHDVRRGGRNYMEDVIAIVTHIGDQSEPYSHPFVCFLVFDGHGGVEAAKFSEENLLNEIKAQEGFNSDDDELVVEAIKKGFLSTHQSMWKVIGTWPKTQHGLPSTSGTTASMVLIRKGKLYVAHVGDSTVMLAEQGDCGLTWKARVLTTDHKPDLPKERQRIEMSGGEVMLKSGVPRVVWRRERSIKLPNKKVSSKDCVPFLAVARSLGDLWSYNESTEMYSVSPEPDVSVHNIDLSQLKCLILASDGLWNVLSATETIKIVMKSLNATHQSQLKNDSFSWLNIDPAMALIDVVMAKCRDRYLRADNTSVIVVLFE</sequence>
<dbReference type="EMBL" id="AMQM01002624">
    <property type="status" value="NOT_ANNOTATED_CDS"/>
    <property type="molecule type" value="Genomic_DNA"/>
</dbReference>
<dbReference type="HOGENOM" id="CLU_013173_19_0_1"/>
<dbReference type="Proteomes" id="UP000015101">
    <property type="component" value="Unassembled WGS sequence"/>
</dbReference>
<protein>
    <recommendedName>
        <fullName evidence="1">PPM-type phosphatase domain-containing protein</fullName>
    </recommendedName>
</protein>
<dbReference type="KEGG" id="hro:HELRODRAFT_71441"/>
<dbReference type="Pfam" id="PF00481">
    <property type="entry name" value="PP2C"/>
    <property type="match status" value="1"/>
</dbReference>
<evidence type="ECO:0000259" key="1">
    <source>
        <dbReference type="PROSITE" id="PS51746"/>
    </source>
</evidence>
<dbReference type="CDD" id="cd00143">
    <property type="entry name" value="PP2Cc"/>
    <property type="match status" value="1"/>
</dbReference>
<dbReference type="GO" id="GO:0045814">
    <property type="term" value="P:negative regulation of gene expression, epigenetic"/>
    <property type="evidence" value="ECO:0000318"/>
    <property type="project" value="GO_Central"/>
</dbReference>
<dbReference type="GO" id="GO:0051019">
    <property type="term" value="F:mitogen-activated protein kinase binding"/>
    <property type="evidence" value="ECO:0000318"/>
    <property type="project" value="GO_Central"/>
</dbReference>
<dbReference type="InterPro" id="IPR015655">
    <property type="entry name" value="PP2C"/>
</dbReference>
<dbReference type="EMBL" id="AMQM01002623">
    <property type="status" value="NOT_ANNOTATED_CDS"/>
    <property type="molecule type" value="Genomic_DNA"/>
</dbReference>
<reference evidence="4" key="1">
    <citation type="submission" date="2012-12" db="EMBL/GenBank/DDBJ databases">
        <authorList>
            <person name="Hellsten U."/>
            <person name="Grimwood J."/>
            <person name="Chapman J.A."/>
            <person name="Shapiro H."/>
            <person name="Aerts A."/>
            <person name="Otillar R.P."/>
            <person name="Terry A.Y."/>
            <person name="Boore J.L."/>
            <person name="Simakov O."/>
            <person name="Marletaz F."/>
            <person name="Cho S.-J."/>
            <person name="Edsinger-Gonzales E."/>
            <person name="Havlak P."/>
            <person name="Kuo D.-H."/>
            <person name="Larsson T."/>
            <person name="Lv J."/>
            <person name="Arendt D."/>
            <person name="Savage R."/>
            <person name="Osoegawa K."/>
            <person name="de Jong P."/>
            <person name="Lindberg D.R."/>
            <person name="Seaver E.C."/>
            <person name="Weisblat D.A."/>
            <person name="Putnam N.H."/>
            <person name="Grigoriev I.V."/>
            <person name="Rokhsar D.S."/>
        </authorList>
    </citation>
    <scope>NUCLEOTIDE SEQUENCE</scope>
</reference>
<feature type="domain" description="PPM-type phosphatase" evidence="1">
    <location>
        <begin position="4"/>
        <end position="322"/>
    </location>
</feature>
<dbReference type="InParanoid" id="T1G0L8"/>
<name>T1G0L8_HELRO</name>
<dbReference type="AlphaFoldDB" id="T1G0L8"/>
<dbReference type="InterPro" id="IPR001932">
    <property type="entry name" value="PPM-type_phosphatase-like_dom"/>
</dbReference>
<dbReference type="STRING" id="6412.T1G0L8"/>